<proteinExistence type="predicted"/>
<dbReference type="Proteomes" id="UP001596958">
    <property type="component" value="Unassembled WGS sequence"/>
</dbReference>
<dbReference type="Pfam" id="PF00072">
    <property type="entry name" value="Response_reg"/>
    <property type="match status" value="1"/>
</dbReference>
<dbReference type="PANTHER" id="PTHR44591:SF3">
    <property type="entry name" value="RESPONSE REGULATORY DOMAIN-CONTAINING PROTEIN"/>
    <property type="match status" value="1"/>
</dbReference>
<accession>A0ABW2Z0L1</accession>
<evidence type="ECO:0000313" key="5">
    <source>
        <dbReference type="Proteomes" id="UP001596958"/>
    </source>
</evidence>
<dbReference type="Gene3D" id="3.40.50.2300">
    <property type="match status" value="1"/>
</dbReference>
<feature type="domain" description="Response regulatory" evidence="3">
    <location>
        <begin position="5"/>
        <end position="120"/>
    </location>
</feature>
<keyword evidence="5" id="KW-1185">Reference proteome</keyword>
<dbReference type="EMBL" id="JBHTHU010000021">
    <property type="protein sequence ID" value="MFD0751836.1"/>
    <property type="molecule type" value="Genomic_DNA"/>
</dbReference>
<dbReference type="PANTHER" id="PTHR44591">
    <property type="entry name" value="STRESS RESPONSE REGULATOR PROTEIN 1"/>
    <property type="match status" value="1"/>
</dbReference>
<reference evidence="5" key="1">
    <citation type="journal article" date="2019" name="Int. J. Syst. Evol. Microbiol.">
        <title>The Global Catalogue of Microorganisms (GCM) 10K type strain sequencing project: providing services to taxonomists for standard genome sequencing and annotation.</title>
        <authorList>
            <consortium name="The Broad Institute Genomics Platform"/>
            <consortium name="The Broad Institute Genome Sequencing Center for Infectious Disease"/>
            <person name="Wu L."/>
            <person name="Ma J."/>
        </authorList>
    </citation>
    <scope>NUCLEOTIDE SEQUENCE [LARGE SCALE GENOMIC DNA]</scope>
    <source>
        <strain evidence="5">CCUG 63418</strain>
    </source>
</reference>
<organism evidence="4 5">
    <name type="scientific">Mucilaginibacter calamicampi</name>
    <dbReference type="NCBI Taxonomy" id="1302352"/>
    <lineage>
        <taxon>Bacteria</taxon>
        <taxon>Pseudomonadati</taxon>
        <taxon>Bacteroidota</taxon>
        <taxon>Sphingobacteriia</taxon>
        <taxon>Sphingobacteriales</taxon>
        <taxon>Sphingobacteriaceae</taxon>
        <taxon>Mucilaginibacter</taxon>
    </lineage>
</organism>
<gene>
    <name evidence="4" type="ORF">ACFQZS_16910</name>
</gene>
<dbReference type="SMART" id="SM00448">
    <property type="entry name" value="REC"/>
    <property type="match status" value="1"/>
</dbReference>
<evidence type="ECO:0000259" key="3">
    <source>
        <dbReference type="PROSITE" id="PS50110"/>
    </source>
</evidence>
<dbReference type="InterPro" id="IPR001789">
    <property type="entry name" value="Sig_transdc_resp-reg_receiver"/>
</dbReference>
<dbReference type="PROSITE" id="PS50110">
    <property type="entry name" value="RESPONSE_REGULATORY"/>
    <property type="match status" value="1"/>
</dbReference>
<dbReference type="InterPro" id="IPR050595">
    <property type="entry name" value="Bact_response_regulator"/>
</dbReference>
<dbReference type="RefSeq" id="WP_377102141.1">
    <property type="nucleotide sequence ID" value="NZ_JBHTHU010000021.1"/>
</dbReference>
<dbReference type="InterPro" id="IPR011006">
    <property type="entry name" value="CheY-like_superfamily"/>
</dbReference>
<keyword evidence="1 2" id="KW-0597">Phosphoprotein</keyword>
<name>A0ABW2Z0L1_9SPHI</name>
<sequence>MKRDKILVVDDDNDILEIVTLLLAGRGYEVKALNHGETIFEDIRDFQPHLVLMDVMLGEMDGREICKGLKSDPLTRELPVILISGTHDLVESLHLPGAPDDFIAKPFDLDQLYGKIDRHLAA</sequence>
<evidence type="ECO:0000256" key="2">
    <source>
        <dbReference type="PROSITE-ProRule" id="PRU00169"/>
    </source>
</evidence>
<feature type="modified residue" description="4-aspartylphosphate" evidence="2">
    <location>
        <position position="54"/>
    </location>
</feature>
<evidence type="ECO:0000313" key="4">
    <source>
        <dbReference type="EMBL" id="MFD0751836.1"/>
    </source>
</evidence>
<comment type="caution">
    <text evidence="4">The sequence shown here is derived from an EMBL/GenBank/DDBJ whole genome shotgun (WGS) entry which is preliminary data.</text>
</comment>
<protein>
    <submittedName>
        <fullName evidence="4">PleD family two-component system response regulator</fullName>
    </submittedName>
</protein>
<dbReference type="SUPFAM" id="SSF52172">
    <property type="entry name" value="CheY-like"/>
    <property type="match status" value="1"/>
</dbReference>
<evidence type="ECO:0000256" key="1">
    <source>
        <dbReference type="ARBA" id="ARBA00022553"/>
    </source>
</evidence>